<feature type="compositionally biased region" description="Polar residues" evidence="1">
    <location>
        <begin position="191"/>
        <end position="206"/>
    </location>
</feature>
<dbReference type="Gene3D" id="3.90.780.10">
    <property type="entry name" value="5'-Nucleotidase, C-terminal domain"/>
    <property type="match status" value="1"/>
</dbReference>
<dbReference type="Gene3D" id="3.60.21.10">
    <property type="match status" value="1"/>
</dbReference>
<dbReference type="SUPFAM" id="SSF74853">
    <property type="entry name" value="Lamin A/C globular tail domain"/>
    <property type="match status" value="1"/>
</dbReference>
<dbReference type="PRINTS" id="PR01607">
    <property type="entry name" value="APYRASEFAMLY"/>
</dbReference>
<dbReference type="CDD" id="cd04486">
    <property type="entry name" value="YhcR_OBF_like"/>
    <property type="match status" value="1"/>
</dbReference>
<dbReference type="RefSeq" id="WP_274264633.1">
    <property type="nucleotide sequence ID" value="NZ_JAQZCI010000002.1"/>
</dbReference>
<dbReference type="InterPro" id="IPR036691">
    <property type="entry name" value="Endo/exonu/phosph_ase_sf"/>
</dbReference>
<evidence type="ECO:0000313" key="5">
    <source>
        <dbReference type="Proteomes" id="UP001218170"/>
    </source>
</evidence>
<keyword evidence="4" id="KW-0378">Hydrolase</keyword>
<dbReference type="InterPro" id="IPR047971">
    <property type="entry name" value="ExeM-like"/>
</dbReference>
<feature type="chain" id="PRO_5045486236" evidence="2">
    <location>
        <begin position="41"/>
        <end position="1651"/>
    </location>
</feature>
<dbReference type="SUPFAM" id="SSF55816">
    <property type="entry name" value="5'-nucleotidase (syn. UDP-sugar hydrolase), C-terminal domain"/>
    <property type="match status" value="1"/>
</dbReference>
<evidence type="ECO:0000313" key="4">
    <source>
        <dbReference type="EMBL" id="MDD7962822.1"/>
    </source>
</evidence>
<dbReference type="Pfam" id="PF00932">
    <property type="entry name" value="LTD"/>
    <property type="match status" value="1"/>
</dbReference>
<feature type="signal peptide" evidence="2">
    <location>
        <begin position="1"/>
        <end position="40"/>
    </location>
</feature>
<dbReference type="Proteomes" id="UP001218170">
    <property type="component" value="Unassembled WGS sequence"/>
</dbReference>
<dbReference type="EMBL" id="JAQZCI010000002">
    <property type="protein sequence ID" value="MDD7962822.1"/>
    <property type="molecule type" value="Genomic_DNA"/>
</dbReference>
<evidence type="ECO:0000259" key="3">
    <source>
        <dbReference type="PROSITE" id="PS51841"/>
    </source>
</evidence>
<keyword evidence="4" id="KW-0540">Nuclease</keyword>
<dbReference type="Gene3D" id="3.60.10.10">
    <property type="entry name" value="Endonuclease/exonuclease/phosphatase"/>
    <property type="match status" value="1"/>
</dbReference>
<evidence type="ECO:0000256" key="2">
    <source>
        <dbReference type="SAM" id="SignalP"/>
    </source>
</evidence>
<dbReference type="Pfam" id="PF03372">
    <property type="entry name" value="Exo_endo_phos"/>
    <property type="match status" value="1"/>
</dbReference>
<dbReference type="InterPro" id="IPR036415">
    <property type="entry name" value="Lamin_tail_dom_sf"/>
</dbReference>
<comment type="caution">
    <text evidence="4">The sequence shown here is derived from an EMBL/GenBank/DDBJ whole genome shotgun (WGS) entry which is preliminary data.</text>
</comment>
<dbReference type="CDD" id="cd10283">
    <property type="entry name" value="MnuA_DNase1-like"/>
    <property type="match status" value="1"/>
</dbReference>
<dbReference type="InterPro" id="IPR005135">
    <property type="entry name" value="Endo/exonuclease/phosphatase"/>
</dbReference>
<proteinExistence type="predicted"/>
<dbReference type="InterPro" id="IPR006179">
    <property type="entry name" value="5_nucleotidase/apyrase"/>
</dbReference>
<dbReference type="PANTHER" id="PTHR11575:SF24">
    <property type="entry name" value="5'-NUCLEOTIDASE"/>
    <property type="match status" value="1"/>
</dbReference>
<keyword evidence="5" id="KW-1185">Reference proteome</keyword>
<feature type="region of interest" description="Disordered" evidence="1">
    <location>
        <begin position="184"/>
        <end position="252"/>
    </location>
</feature>
<evidence type="ECO:0000256" key="1">
    <source>
        <dbReference type="SAM" id="MobiDB-lite"/>
    </source>
</evidence>
<dbReference type="InterPro" id="IPR036907">
    <property type="entry name" value="5'-Nucleotdase_C_sf"/>
</dbReference>
<dbReference type="InterPro" id="IPR001322">
    <property type="entry name" value="Lamin_tail_dom"/>
</dbReference>
<accession>A0ABT5SLC9</accession>
<dbReference type="Pfam" id="PF02872">
    <property type="entry name" value="5_nucleotid_C"/>
    <property type="match status" value="1"/>
</dbReference>
<feature type="domain" description="LTD" evidence="3">
    <location>
        <begin position="34"/>
        <end position="177"/>
    </location>
</feature>
<dbReference type="InterPro" id="IPR029052">
    <property type="entry name" value="Metallo-depent_PP-like"/>
</dbReference>
<sequence>MITADPVAPARRPWQRWTASSAALAMAMGGVSLGAMPATAAVSPDAAVVIDEIYGGGGNSGAPLNRDFIELRNTSDAAVSLDGWSVQYTSAAGGAGSSRWQATSLSGEAIAPGGSLLVGQAFGTNRDLPSFAADVEGTIAMSGTGGKVALVRGTDPIVGATGVAALENVVDVVGWGAATDFAGTAAPATTNSTSVARDADATNTGDNGADFRVGAPTPRGAAPAEPTDPTEPAEPTDPTEPTEPTEPEQPAEPAVVTIADIQGTGGRSPLAGQTVTTEGIVTAHYPTGGYNGYVIQTGGTGGAIDVATHRASDAVFVYSPAAVGEVSLGSTVRVTGVVGDYFGLTQLTVGPGSATAIAAAAPVLPATVAWTTDDAQRQSLESMLIQPQGDFVVADNYNLNRFGELVLATGTEPLRQPTDVARPGSAEAAAVAADNAARRVVLDDGSSTNLGAAGATPPYISTADPIRVGAPVAFDAPVILDYRNNAWKLSPVRHIVAGENRDDDITVENTRTTRPAEVGGDVSVASFNVLNYFTTLGVEDISCEAYTDREGNGTNVRGGCDQRGAWDAASFERQQEKIVAAINALDASVVGLMEIEDSARLGERADEATASLVAALNAAAGTERWAFVPSSDELPDAAERDVITNAIIYQPSDVERVGDARALGTESDAGEAFQNARAPIAQAFEPVDGGEPFLFAVNHFKSKGSAGPWAGDADAGDGQGASNESRVRQARSLDAWVERIQGDVESVLLAGDFNAYSQEDPMQVFYESGYVDAGIAFDVTDTSYVFQELSGSLDHVLMNEAAYDRATGADVWNINAGESIFLEYSRYNSFPVDFHEGGPYRSSDHDPVKVGLSAEASAPVEPIDLTLLGINDFHGRIAGITPPKPAVGETTAQPEIPGTVGFAGTIEELRADAPEAILLSAGDNIGASLPASSLAQDAPTIDVLNALELRASAVGNHEFDRGFADLRDRVIPSADFSHLGANVYASGTREPQLDEYELIESQGLTVGVVGVVTQETASLVSGPGIAGLEFGDPVEAVNRVTADLTDGEGEQADVIVAVYHEGAADNASDASLADAVADSAVFDRIVNETSPDVAAIFTGHTHKLYAWSAPIPGTDRTRPVVQTGSYGEFVGKIVLSVDPRTGAVLSHTQENVGQTKTPAAELIATHPRVAEVNEIVQRALADFAEVGNRPVATISADITSAYSGGAYVDGVYAGGKRDNRAAESSLGNLVAESIRSNLANLPNGAQIGVTNSGGLRADLFDTQAEFGANAVAGVPDGTITWGQAYAVLPFNNTMALVTLTGADFVRVLEQQWQRDKDGNVPSRPYLQLGLSDNVSYTFDDTRPEGSRITSVTVDGQPLDLDAEYRIGTLSFLASGSGDNFRAFAAGTDYVDTGFLDHEAWIEYLGEQQPVAPSFTKHAVRVQGVPETVAAGSTLELTVSNLDMTSLGAPQNGAVDVSLGGEVIASAPVAGGSAVVSVPLPANLPDGAAELALTTDATETTIAIPVRIGEPSTEPGTDPGSGAWAQVELSTTRVEQGGFVDVRVSGLEPGQQIGATVFSDPIVVRGIPVADASGVTSFRIAIPADFAVGAHTLRITAAGEQPLEFGLTVVRAGQLAVTGAETPLGALLAASMLLVAGGVFAATRRRPTVLEG</sequence>
<dbReference type="NCBIfam" id="NF033681">
    <property type="entry name" value="ExeM_NucH_DNase"/>
    <property type="match status" value="1"/>
</dbReference>
<dbReference type="PANTHER" id="PTHR11575">
    <property type="entry name" value="5'-NUCLEOTIDASE-RELATED"/>
    <property type="match status" value="1"/>
</dbReference>
<dbReference type="SUPFAM" id="SSF56219">
    <property type="entry name" value="DNase I-like"/>
    <property type="match status" value="1"/>
</dbReference>
<dbReference type="GO" id="GO:0004519">
    <property type="term" value="F:endonuclease activity"/>
    <property type="evidence" value="ECO:0007669"/>
    <property type="project" value="UniProtKB-KW"/>
</dbReference>
<name>A0ABT5SLC9_9MICO</name>
<dbReference type="PROSITE" id="PS51841">
    <property type="entry name" value="LTD"/>
    <property type="match status" value="1"/>
</dbReference>
<protein>
    <submittedName>
        <fullName evidence="4">ExeM/NucH family extracellular endonuclease</fullName>
    </submittedName>
</protein>
<gene>
    <name evidence="4" type="ORF">PUW80_10755</name>
</gene>
<feature type="region of interest" description="Disordered" evidence="1">
    <location>
        <begin position="706"/>
        <end position="725"/>
    </location>
</feature>
<reference evidence="4 5" key="1">
    <citation type="submission" date="2023-02" db="EMBL/GenBank/DDBJ databases">
        <title>Study of novel species of the Microbacterium genus.</title>
        <authorList>
            <person name="Arroyo-Herrera I."/>
            <person name="Roman-Ponce B."/>
            <person name="Vasquez-Murrieta M.S."/>
        </authorList>
    </citation>
    <scope>NUCLEOTIDE SEQUENCE [LARGE SCALE GENOMIC DNA]</scope>
    <source>
        <strain evidence="4 5">NE1TT3</strain>
    </source>
</reference>
<dbReference type="InterPro" id="IPR008334">
    <property type="entry name" value="5'-Nucleotdase_C"/>
</dbReference>
<keyword evidence="2" id="KW-0732">Signal</keyword>
<organism evidence="4 5">
    <name type="scientific">Microbacterium thalli</name>
    <dbReference type="NCBI Taxonomy" id="3027921"/>
    <lineage>
        <taxon>Bacteria</taxon>
        <taxon>Bacillati</taxon>
        <taxon>Actinomycetota</taxon>
        <taxon>Actinomycetes</taxon>
        <taxon>Micrococcales</taxon>
        <taxon>Microbacteriaceae</taxon>
        <taxon>Microbacterium</taxon>
    </lineage>
</organism>
<dbReference type="SUPFAM" id="SSF56300">
    <property type="entry name" value="Metallo-dependent phosphatases"/>
    <property type="match status" value="1"/>
</dbReference>
<keyword evidence="4" id="KW-0255">Endonuclease</keyword>